<dbReference type="InterPro" id="IPR029063">
    <property type="entry name" value="SAM-dependent_MTases_sf"/>
</dbReference>
<evidence type="ECO:0000313" key="2">
    <source>
        <dbReference type="Proteomes" id="UP000070560"/>
    </source>
</evidence>
<dbReference type="KEGG" id="daw:HS1_000205"/>
<protein>
    <submittedName>
        <fullName evidence="1">Uncharacterized protein</fullName>
    </submittedName>
</protein>
<keyword evidence="2" id="KW-1185">Reference proteome</keyword>
<dbReference type="EMBL" id="CP013015">
    <property type="protein sequence ID" value="AMM40011.1"/>
    <property type="molecule type" value="Genomic_DNA"/>
</dbReference>
<name>A0A7U4QIK2_DESA2</name>
<proteinExistence type="predicted"/>
<reference evidence="1 2" key="1">
    <citation type="submission" date="2015-10" db="EMBL/GenBank/DDBJ databases">
        <title>Candidatus Desulfofervidus auxilii, a hydrogenotrophic sulfate-reducing bacterium involved in the thermophilic anaerobic oxidation of methane.</title>
        <authorList>
            <person name="Krukenberg V."/>
            <person name="Richter M."/>
            <person name="Wegener G."/>
        </authorList>
    </citation>
    <scope>NUCLEOTIDE SEQUENCE [LARGE SCALE GENOMIC DNA]</scope>
    <source>
        <strain evidence="1 2">HS1</strain>
    </source>
</reference>
<dbReference type="SUPFAM" id="SSF53335">
    <property type="entry name" value="S-adenosyl-L-methionine-dependent methyltransferases"/>
    <property type="match status" value="1"/>
</dbReference>
<dbReference type="OrthoDB" id="2019315at2"/>
<dbReference type="Gene3D" id="3.40.50.150">
    <property type="entry name" value="Vaccinia Virus protein VP39"/>
    <property type="match status" value="1"/>
</dbReference>
<dbReference type="Proteomes" id="UP000070560">
    <property type="component" value="Chromosome"/>
</dbReference>
<evidence type="ECO:0000313" key="1">
    <source>
        <dbReference type="EMBL" id="AMM40011.1"/>
    </source>
</evidence>
<accession>A0A7U4QIK2</accession>
<dbReference type="CDD" id="cd02440">
    <property type="entry name" value="AdoMet_MTases"/>
    <property type="match status" value="1"/>
</dbReference>
<gene>
    <name evidence="1" type="ORF">HS1_000205</name>
</gene>
<dbReference type="RefSeq" id="WP_066060319.1">
    <property type="nucleotide sequence ID" value="NZ_CP013015.1"/>
</dbReference>
<sequence>MIYKNYIKQKARELIWERAIKLLTENREKSTLIYPKIMYYYWEHIISKYSNILKFDLSKLTESSLESFLKVRESKISSKSSKELKVLYLCGPEPENDIECLLNLGVIPENIWAIEKDPEIFKYAYSSIKYLYPNIKILQEKIENILSTLRTKFDIIYLDFTAPFFSKRQKPFRALHQILIQNSLEDLSVLITNFSELDKKEEYINLLTHYFYHQNLIESGIIEITEGEITEGPIIYGLETDHFRKLIHDNLERAYSAFLTHYPIYFSCRILPAINIFSNKSLFKLLIDKNAYKKAIKKISNISYINATCAKNLDLTGGEKFLQPENFWFEFFIDEIEKIEDLNFWRSQFSQKISEKGLYISIKEAVSIINLIRMFVEGYHDVINSQIRKRILETQENVLGQYVFCDIAFPHLWIELIINQLGHPYHANIEKHFRFSYRAKERKMFVDMFLFDKCRYFYDWIPTVFLLPEMMLDVEKQLVTRIVIDIISKHYRYVLPEVFWGAALIGMNEKQWANFKTLSKREFLSISVKGNNIYNDQIYFLEILKLAKTQAIRVRDIMQNKVKIFKDLGEKHTWFGSAWIKIIDKNNPYGKFGILFRKLKIKDEVGWEYDSKTGFLRICNFYDGHEFLVYKAAYETACSILQRAGIKCKLIEILD</sequence>
<dbReference type="AlphaFoldDB" id="A0A7U4QIK2"/>
<organism evidence="1 2">
    <name type="scientific">Desulfofervidus auxilii</name>
    <dbReference type="NCBI Taxonomy" id="1621989"/>
    <lineage>
        <taxon>Bacteria</taxon>
        <taxon>Pseudomonadati</taxon>
        <taxon>Thermodesulfobacteriota</taxon>
        <taxon>Candidatus Desulfofervidia</taxon>
        <taxon>Candidatus Desulfofervidales</taxon>
        <taxon>Candidatus Desulfofervidaceae</taxon>
        <taxon>Candidatus Desulfofervidus</taxon>
    </lineage>
</organism>